<evidence type="ECO:0000256" key="8">
    <source>
        <dbReference type="ARBA" id="ARBA00022723"/>
    </source>
</evidence>
<keyword evidence="9 15" id="KW-0863">Zinc-finger</keyword>
<evidence type="ECO:0000256" key="13">
    <source>
        <dbReference type="ARBA" id="ARBA00022989"/>
    </source>
</evidence>
<feature type="transmembrane region" description="Helical" evidence="17">
    <location>
        <begin position="140"/>
        <end position="163"/>
    </location>
</feature>
<evidence type="ECO:0000256" key="14">
    <source>
        <dbReference type="ARBA" id="ARBA00023136"/>
    </source>
</evidence>
<feature type="transmembrane region" description="Helical" evidence="17">
    <location>
        <begin position="170"/>
        <end position="193"/>
    </location>
</feature>
<evidence type="ECO:0000256" key="11">
    <source>
        <dbReference type="ARBA" id="ARBA00022824"/>
    </source>
</evidence>
<dbReference type="GO" id="GO:0005789">
    <property type="term" value="C:endoplasmic reticulum membrane"/>
    <property type="evidence" value="ECO:0007669"/>
    <property type="project" value="UniProtKB-SubCell"/>
</dbReference>
<keyword evidence="10" id="KW-0833">Ubl conjugation pathway</keyword>
<evidence type="ECO:0000256" key="6">
    <source>
        <dbReference type="ARBA" id="ARBA00022679"/>
    </source>
</evidence>
<dbReference type="Pfam" id="PF25563">
    <property type="entry name" value="TPR_SYVN1_N"/>
    <property type="match status" value="1"/>
</dbReference>
<dbReference type="AlphaFoldDB" id="A0A8J2SMG0"/>
<evidence type="ECO:0000256" key="1">
    <source>
        <dbReference type="ARBA" id="ARBA00000900"/>
    </source>
</evidence>
<comment type="subcellular location">
    <subcellularLocation>
        <location evidence="2">Endoplasmic reticulum membrane</location>
        <topology evidence="2">Multi-pass membrane protein</topology>
    </subcellularLocation>
</comment>
<dbReference type="EC" id="2.3.2.27" evidence="5"/>
<keyword evidence="8" id="KW-0479">Metal-binding</keyword>
<protein>
    <recommendedName>
        <fullName evidence="5">RING-type E3 ubiquitin transferase</fullName>
        <ecNumber evidence="5">2.3.2.27</ecNumber>
    </recommendedName>
</protein>
<comment type="pathway">
    <text evidence="3">Protein modification; protein ubiquitination.</text>
</comment>
<keyword evidence="20" id="KW-1185">Reference proteome</keyword>
<dbReference type="GO" id="GO:0043161">
    <property type="term" value="P:proteasome-mediated ubiquitin-dependent protein catabolic process"/>
    <property type="evidence" value="ECO:0007669"/>
    <property type="project" value="TreeGrafter"/>
</dbReference>
<evidence type="ECO:0000256" key="5">
    <source>
        <dbReference type="ARBA" id="ARBA00012483"/>
    </source>
</evidence>
<feature type="domain" description="RING-type" evidence="18">
    <location>
        <begin position="291"/>
        <end position="329"/>
    </location>
</feature>
<keyword evidence="6" id="KW-0808">Transferase</keyword>
<accession>A0A8J2SMG0</accession>
<dbReference type="GO" id="GO:0008270">
    <property type="term" value="F:zinc ion binding"/>
    <property type="evidence" value="ECO:0007669"/>
    <property type="project" value="UniProtKB-KW"/>
</dbReference>
<evidence type="ECO:0000313" key="20">
    <source>
        <dbReference type="Proteomes" id="UP000789595"/>
    </source>
</evidence>
<evidence type="ECO:0000256" key="17">
    <source>
        <dbReference type="SAM" id="Phobius"/>
    </source>
</evidence>
<dbReference type="InterPro" id="IPR013083">
    <property type="entry name" value="Znf_RING/FYVE/PHD"/>
</dbReference>
<gene>
    <name evidence="19" type="ORF">PECAL_2P31390</name>
</gene>
<dbReference type="Proteomes" id="UP000789595">
    <property type="component" value="Unassembled WGS sequence"/>
</dbReference>
<evidence type="ECO:0000256" key="10">
    <source>
        <dbReference type="ARBA" id="ARBA00022786"/>
    </source>
</evidence>
<dbReference type="PANTHER" id="PTHR22763">
    <property type="entry name" value="RING ZINC FINGER PROTEIN"/>
    <property type="match status" value="1"/>
</dbReference>
<evidence type="ECO:0000256" key="4">
    <source>
        <dbReference type="ARBA" id="ARBA00010089"/>
    </source>
</evidence>
<feature type="region of interest" description="Disordered" evidence="16">
    <location>
        <begin position="336"/>
        <end position="386"/>
    </location>
</feature>
<dbReference type="GO" id="GO:0036503">
    <property type="term" value="P:ERAD pathway"/>
    <property type="evidence" value="ECO:0007669"/>
    <property type="project" value="TreeGrafter"/>
</dbReference>
<feature type="transmembrane region" description="Helical" evidence="17">
    <location>
        <begin position="102"/>
        <end position="120"/>
    </location>
</feature>
<comment type="similarity">
    <text evidence="4">Belongs to the HRD1 family.</text>
</comment>
<evidence type="ECO:0000259" key="18">
    <source>
        <dbReference type="PROSITE" id="PS50089"/>
    </source>
</evidence>
<dbReference type="PANTHER" id="PTHR22763:SF184">
    <property type="entry name" value="E3 UBIQUITIN-PROTEIN LIGASE SYNOVIOLIN"/>
    <property type="match status" value="1"/>
</dbReference>
<keyword evidence="12" id="KW-0862">Zinc</keyword>
<proteinExistence type="inferred from homology"/>
<dbReference type="SMART" id="SM00184">
    <property type="entry name" value="RING"/>
    <property type="match status" value="1"/>
</dbReference>
<dbReference type="Pfam" id="PF13639">
    <property type="entry name" value="zf-RING_2"/>
    <property type="match status" value="1"/>
</dbReference>
<dbReference type="GO" id="GO:0061630">
    <property type="term" value="F:ubiquitin protein ligase activity"/>
    <property type="evidence" value="ECO:0007669"/>
    <property type="project" value="UniProtKB-EC"/>
</dbReference>
<dbReference type="SUPFAM" id="SSF57850">
    <property type="entry name" value="RING/U-box"/>
    <property type="match status" value="1"/>
</dbReference>
<evidence type="ECO:0000256" key="3">
    <source>
        <dbReference type="ARBA" id="ARBA00004906"/>
    </source>
</evidence>
<feature type="transmembrane region" description="Helical" evidence="17">
    <location>
        <begin position="213"/>
        <end position="238"/>
    </location>
</feature>
<evidence type="ECO:0000256" key="7">
    <source>
        <dbReference type="ARBA" id="ARBA00022692"/>
    </source>
</evidence>
<sequence length="548" mass="60089">MVFSRYTVGSSAVTAAVVSYAWATREQFYPTVVYLVTSKLCVLALGNQVIVLTLLAGRSAKAVFLGSLREAEVELLHENARYAVTETCLALTVFREELTTRVFALFTALLFAKVFHWLAHARVEHVEHAPQTSTLQHWRLAALMFWLGVVDLVALGGCAAMCLKHGPSVLLLFGFEFAILGAGLGADACKYLLYAIEQRRYDGTWPPKAQYAFFVDFIAEVLRFAAYVVFFSIVFAYYGVPLHIVRELWASYVQLRQRLQAFKKYRALTANMDERFPPATEEEIREAGGICIICRDDMSEGRRLPCGHVFHFACLRLWLQQQQSCPTCRQDIPVEAPAPAPQQPPAQEQAQPQPGAGWAAPRQPEAAQPGAGAVQQPAAAQPQPTQRLEDVLAAALRRLEHNLAAEEPQAPSGGARVWTARAGGASVRATRDAAAPPLRTVPAGEHVLALPDDGEYLRVGDGFILMSELDLLLDETATASAAAETGAASPPRSPAPVERAEVARLRAERFAQPQQPDVAAALDALREQLAAVQRDVAWLRAREEARME</sequence>
<name>A0A8J2SMG0_9STRA</name>
<dbReference type="InterPro" id="IPR057992">
    <property type="entry name" value="TPR_SYVN1_N"/>
</dbReference>
<evidence type="ECO:0000256" key="9">
    <source>
        <dbReference type="ARBA" id="ARBA00022771"/>
    </source>
</evidence>
<evidence type="ECO:0000256" key="12">
    <source>
        <dbReference type="ARBA" id="ARBA00022833"/>
    </source>
</evidence>
<keyword evidence="7 17" id="KW-0812">Transmembrane</keyword>
<evidence type="ECO:0000256" key="2">
    <source>
        <dbReference type="ARBA" id="ARBA00004477"/>
    </source>
</evidence>
<reference evidence="19" key="1">
    <citation type="submission" date="2021-11" db="EMBL/GenBank/DDBJ databases">
        <authorList>
            <consortium name="Genoscope - CEA"/>
            <person name="William W."/>
        </authorList>
    </citation>
    <scope>NUCLEOTIDE SEQUENCE</scope>
</reference>
<dbReference type="InterPro" id="IPR001841">
    <property type="entry name" value="Znf_RING"/>
</dbReference>
<feature type="compositionally biased region" description="Low complexity" evidence="16">
    <location>
        <begin position="345"/>
        <end position="384"/>
    </location>
</feature>
<evidence type="ECO:0000313" key="19">
    <source>
        <dbReference type="EMBL" id="CAH0369992.1"/>
    </source>
</evidence>
<evidence type="ECO:0000256" key="15">
    <source>
        <dbReference type="PROSITE-ProRule" id="PRU00175"/>
    </source>
</evidence>
<dbReference type="Gene3D" id="3.30.40.10">
    <property type="entry name" value="Zinc/RING finger domain, C3HC4 (zinc finger)"/>
    <property type="match status" value="1"/>
</dbReference>
<dbReference type="OrthoDB" id="7759664at2759"/>
<dbReference type="EMBL" id="CAKKNE010000002">
    <property type="protein sequence ID" value="CAH0369992.1"/>
    <property type="molecule type" value="Genomic_DNA"/>
</dbReference>
<evidence type="ECO:0000256" key="16">
    <source>
        <dbReference type="SAM" id="MobiDB-lite"/>
    </source>
</evidence>
<keyword evidence="14 17" id="KW-0472">Membrane</keyword>
<dbReference type="InterPro" id="IPR050731">
    <property type="entry name" value="HRD1_E3_ubiq-ligases"/>
</dbReference>
<comment type="caution">
    <text evidence="19">The sequence shown here is derived from an EMBL/GenBank/DDBJ whole genome shotgun (WGS) entry which is preliminary data.</text>
</comment>
<organism evidence="19 20">
    <name type="scientific">Pelagomonas calceolata</name>
    <dbReference type="NCBI Taxonomy" id="35677"/>
    <lineage>
        <taxon>Eukaryota</taxon>
        <taxon>Sar</taxon>
        <taxon>Stramenopiles</taxon>
        <taxon>Ochrophyta</taxon>
        <taxon>Pelagophyceae</taxon>
        <taxon>Pelagomonadales</taxon>
        <taxon>Pelagomonadaceae</taxon>
        <taxon>Pelagomonas</taxon>
    </lineage>
</organism>
<keyword evidence="13 17" id="KW-1133">Transmembrane helix</keyword>
<feature type="transmembrane region" description="Helical" evidence="17">
    <location>
        <begin position="33"/>
        <end position="55"/>
    </location>
</feature>
<dbReference type="CDD" id="cd16479">
    <property type="entry name" value="RING-H2_synoviolin"/>
    <property type="match status" value="1"/>
</dbReference>
<dbReference type="InterPro" id="IPR058051">
    <property type="entry name" value="Znf_RING_synoviolin"/>
</dbReference>
<keyword evidence="11" id="KW-0256">Endoplasmic reticulum</keyword>
<comment type="catalytic activity">
    <reaction evidence="1">
        <text>S-ubiquitinyl-[E2 ubiquitin-conjugating enzyme]-L-cysteine + [acceptor protein]-L-lysine = [E2 ubiquitin-conjugating enzyme]-L-cysteine + N(6)-ubiquitinyl-[acceptor protein]-L-lysine.</text>
        <dbReference type="EC" id="2.3.2.27"/>
    </reaction>
</comment>
<dbReference type="PROSITE" id="PS50089">
    <property type="entry name" value="ZF_RING_2"/>
    <property type="match status" value="1"/>
</dbReference>